<proteinExistence type="predicted"/>
<dbReference type="PANTHER" id="PTHR34615:SF1">
    <property type="entry name" value="PX DOMAIN-CONTAINING PROTEIN"/>
    <property type="match status" value="1"/>
</dbReference>
<feature type="compositionally biased region" description="Acidic residues" evidence="1">
    <location>
        <begin position="37"/>
        <end position="46"/>
    </location>
</feature>
<dbReference type="EMBL" id="CACRXK020016992">
    <property type="protein sequence ID" value="CAB4030600.1"/>
    <property type="molecule type" value="Genomic_DNA"/>
</dbReference>
<name>A0A7D9JJ38_PARCT</name>
<sequence>MGFQWGGWWFVNNVIPFETQDGRVLRRNRSHLRKTTEDEDEVDETPPTEIHTDEDRESNQTEERQSKQAVECQREQKVEIRTRSGRPNSKLKDTHKPVEMSFQDVRTALVLSYGDGQIDDEEFVLLYDAYKSTNPAYPYWEFGDFCWEEYDSSEFEAMFRVKQEDIPILVDALRVPETFKCGQGFVMALKGCAYC</sequence>
<feature type="compositionally biased region" description="Basic and acidic residues" evidence="1">
    <location>
        <begin position="50"/>
        <end position="82"/>
    </location>
</feature>
<gene>
    <name evidence="2" type="ORF">PACLA_8A075916</name>
</gene>
<feature type="region of interest" description="Disordered" evidence="1">
    <location>
        <begin position="33"/>
        <end position="94"/>
    </location>
</feature>
<protein>
    <submittedName>
        <fullName evidence="2">Uncharacterized protein</fullName>
    </submittedName>
</protein>
<dbReference type="OrthoDB" id="5983330at2759"/>
<comment type="caution">
    <text evidence="2">The sequence shown here is derived from an EMBL/GenBank/DDBJ whole genome shotgun (WGS) entry which is preliminary data.</text>
</comment>
<dbReference type="Proteomes" id="UP001152795">
    <property type="component" value="Unassembled WGS sequence"/>
</dbReference>
<dbReference type="AlphaFoldDB" id="A0A7D9JJ38"/>
<evidence type="ECO:0000313" key="2">
    <source>
        <dbReference type="EMBL" id="CAB4030600.1"/>
    </source>
</evidence>
<keyword evidence="3" id="KW-1185">Reference proteome</keyword>
<reference evidence="2" key="1">
    <citation type="submission" date="2020-04" db="EMBL/GenBank/DDBJ databases">
        <authorList>
            <person name="Alioto T."/>
            <person name="Alioto T."/>
            <person name="Gomez Garrido J."/>
        </authorList>
    </citation>
    <scope>NUCLEOTIDE SEQUENCE</scope>
    <source>
        <strain evidence="2">A484AB</strain>
    </source>
</reference>
<organism evidence="2 3">
    <name type="scientific">Paramuricea clavata</name>
    <name type="common">Red gorgonian</name>
    <name type="synonym">Violescent sea-whip</name>
    <dbReference type="NCBI Taxonomy" id="317549"/>
    <lineage>
        <taxon>Eukaryota</taxon>
        <taxon>Metazoa</taxon>
        <taxon>Cnidaria</taxon>
        <taxon>Anthozoa</taxon>
        <taxon>Octocorallia</taxon>
        <taxon>Malacalcyonacea</taxon>
        <taxon>Plexauridae</taxon>
        <taxon>Paramuricea</taxon>
    </lineage>
</organism>
<dbReference type="PANTHER" id="PTHR34615">
    <property type="entry name" value="PX DOMAIN-CONTAINING PROTEIN"/>
    <property type="match status" value="1"/>
</dbReference>
<evidence type="ECO:0000313" key="3">
    <source>
        <dbReference type="Proteomes" id="UP001152795"/>
    </source>
</evidence>
<accession>A0A7D9JJ38</accession>
<evidence type="ECO:0000256" key="1">
    <source>
        <dbReference type="SAM" id="MobiDB-lite"/>
    </source>
</evidence>